<geneLocation type="mitochondrion" evidence="3"/>
<sequence length="208" mass="22645">MADDKDRVLMRLRDRPLSRLELSGAEQGIVVRLAAEGQVGRVELDAADVESVDIVCRVCSSGSSSCPKGDLQTPTRSTPGGLRSTPTSSGRKRLRDLTPIKPLGKAASFMTPKRRAVAPAANRVVDLEREISSLQASLAKDHQIAETERLNGLADRWTSAVQEMLGDMMNLARQSSTSDTQATMAGLLQHMRIDPELVRFDANEDTFV</sequence>
<gene>
    <name evidence="2" type="ORF">PBRA_004588</name>
    <name evidence="3" type="ORF">PLBR_LOCUS7373</name>
</gene>
<accession>A0A0G4IL98</accession>
<dbReference type="Proteomes" id="UP000290189">
    <property type="component" value="Unassembled WGS sequence"/>
</dbReference>
<dbReference type="Proteomes" id="UP000039324">
    <property type="component" value="Unassembled WGS sequence"/>
</dbReference>
<protein>
    <recommendedName>
        <fullName evidence="6">Swi5-dependent recombination DNA repair protein 1 homolog</fullName>
    </recommendedName>
</protein>
<dbReference type="EMBL" id="CDSF01000035">
    <property type="protein sequence ID" value="CEO95875.1"/>
    <property type="molecule type" value="Genomic_DNA"/>
</dbReference>
<reference evidence="2 4" key="1">
    <citation type="submission" date="2015-02" db="EMBL/GenBank/DDBJ databases">
        <authorList>
            <person name="Chooi Y.-H."/>
        </authorList>
    </citation>
    <scope>NUCLEOTIDE SEQUENCE [LARGE SCALE GENOMIC DNA]</scope>
    <source>
        <strain evidence="2">E3</strain>
    </source>
</reference>
<dbReference type="Gene3D" id="6.10.140.1020">
    <property type="match status" value="1"/>
</dbReference>
<evidence type="ECO:0000256" key="1">
    <source>
        <dbReference type="SAM" id="MobiDB-lite"/>
    </source>
</evidence>
<reference evidence="3 5" key="2">
    <citation type="submission" date="2018-03" db="EMBL/GenBank/DDBJ databases">
        <authorList>
            <person name="Fogelqvist J."/>
        </authorList>
    </citation>
    <scope>NUCLEOTIDE SEQUENCE [LARGE SCALE GENOMIC DNA]</scope>
</reference>
<keyword evidence="4" id="KW-1185">Reference proteome</keyword>
<evidence type="ECO:0000313" key="5">
    <source>
        <dbReference type="Proteomes" id="UP000290189"/>
    </source>
</evidence>
<name>A0A0G4IL98_PLABS</name>
<dbReference type="AlphaFoldDB" id="A0A0G4IL98"/>
<organism evidence="2 4">
    <name type="scientific">Plasmodiophora brassicae</name>
    <name type="common">Clubroot disease agent</name>
    <dbReference type="NCBI Taxonomy" id="37360"/>
    <lineage>
        <taxon>Eukaryota</taxon>
        <taxon>Sar</taxon>
        <taxon>Rhizaria</taxon>
        <taxon>Endomyxa</taxon>
        <taxon>Phytomyxea</taxon>
        <taxon>Plasmodiophorida</taxon>
        <taxon>Plasmodiophoridae</taxon>
        <taxon>Plasmodiophora</taxon>
    </lineage>
</organism>
<evidence type="ECO:0000313" key="4">
    <source>
        <dbReference type="Proteomes" id="UP000039324"/>
    </source>
</evidence>
<proteinExistence type="predicted"/>
<feature type="region of interest" description="Disordered" evidence="1">
    <location>
        <begin position="60"/>
        <end position="94"/>
    </location>
</feature>
<evidence type="ECO:0000313" key="3">
    <source>
        <dbReference type="EMBL" id="SPR00158.1"/>
    </source>
</evidence>
<feature type="compositionally biased region" description="Polar residues" evidence="1">
    <location>
        <begin position="72"/>
        <end position="89"/>
    </location>
</feature>
<dbReference type="EMBL" id="OVEO01000013">
    <property type="protein sequence ID" value="SPR00158.1"/>
    <property type="molecule type" value="Genomic_DNA"/>
</dbReference>
<keyword evidence="3" id="KW-0496">Mitochondrion</keyword>
<dbReference type="OrthoDB" id="10051617at2759"/>
<evidence type="ECO:0008006" key="6">
    <source>
        <dbReference type="Google" id="ProtNLM"/>
    </source>
</evidence>
<evidence type="ECO:0000313" key="2">
    <source>
        <dbReference type="EMBL" id="CEO95875.1"/>
    </source>
</evidence>